<keyword evidence="2" id="KW-1185">Reference proteome</keyword>
<evidence type="ECO:0000313" key="2">
    <source>
        <dbReference type="Proteomes" id="UP001055879"/>
    </source>
</evidence>
<comment type="caution">
    <text evidence="1">The sequence shown here is derived from an EMBL/GenBank/DDBJ whole genome shotgun (WGS) entry which is preliminary data.</text>
</comment>
<dbReference type="EMBL" id="CM042056">
    <property type="protein sequence ID" value="KAI3698171.1"/>
    <property type="molecule type" value="Genomic_DNA"/>
</dbReference>
<evidence type="ECO:0000313" key="1">
    <source>
        <dbReference type="EMBL" id="KAI3698171.1"/>
    </source>
</evidence>
<sequence>MAPASRSTVDSSRRQQPSHKSSLPPPLSIRPYGQAGLNFWAPTINVFRDPRSIKKLFPMADTKALAWLHLESGEDDTSSVMEDVCLNDLDVNKLFKLILDHLQLDNQLPLTLIPVLLAPEEASDMNHPVFKMTITICNENRLPICLHAGNGWVSCSL</sequence>
<gene>
    <name evidence="1" type="ORF">L6452_31283</name>
</gene>
<dbReference type="Proteomes" id="UP001055879">
    <property type="component" value="Linkage Group LG10"/>
</dbReference>
<proteinExistence type="predicted"/>
<protein>
    <submittedName>
        <fullName evidence="1">Uncharacterized protein</fullName>
    </submittedName>
</protein>
<reference evidence="2" key="1">
    <citation type="journal article" date="2022" name="Mol. Ecol. Resour.">
        <title>The genomes of chicory, endive, great burdock and yacon provide insights into Asteraceae palaeo-polyploidization history and plant inulin production.</title>
        <authorList>
            <person name="Fan W."/>
            <person name="Wang S."/>
            <person name="Wang H."/>
            <person name="Wang A."/>
            <person name="Jiang F."/>
            <person name="Liu H."/>
            <person name="Zhao H."/>
            <person name="Xu D."/>
            <person name="Zhang Y."/>
        </authorList>
    </citation>
    <scope>NUCLEOTIDE SEQUENCE [LARGE SCALE GENOMIC DNA]</scope>
    <source>
        <strain evidence="2">cv. Niubang</strain>
    </source>
</reference>
<name>A0ACB8ZLF7_ARCLA</name>
<reference evidence="1 2" key="2">
    <citation type="journal article" date="2022" name="Mol. Ecol. Resour.">
        <title>The genomes of chicory, endive, great burdock and yacon provide insights into Asteraceae paleo-polyploidization history and plant inulin production.</title>
        <authorList>
            <person name="Fan W."/>
            <person name="Wang S."/>
            <person name="Wang H."/>
            <person name="Wang A."/>
            <person name="Jiang F."/>
            <person name="Liu H."/>
            <person name="Zhao H."/>
            <person name="Xu D."/>
            <person name="Zhang Y."/>
        </authorList>
    </citation>
    <scope>NUCLEOTIDE SEQUENCE [LARGE SCALE GENOMIC DNA]</scope>
    <source>
        <strain evidence="2">cv. Niubang</strain>
    </source>
</reference>
<organism evidence="1 2">
    <name type="scientific">Arctium lappa</name>
    <name type="common">Greater burdock</name>
    <name type="synonym">Lappa major</name>
    <dbReference type="NCBI Taxonomy" id="4217"/>
    <lineage>
        <taxon>Eukaryota</taxon>
        <taxon>Viridiplantae</taxon>
        <taxon>Streptophyta</taxon>
        <taxon>Embryophyta</taxon>
        <taxon>Tracheophyta</taxon>
        <taxon>Spermatophyta</taxon>
        <taxon>Magnoliopsida</taxon>
        <taxon>eudicotyledons</taxon>
        <taxon>Gunneridae</taxon>
        <taxon>Pentapetalae</taxon>
        <taxon>asterids</taxon>
        <taxon>campanulids</taxon>
        <taxon>Asterales</taxon>
        <taxon>Asteraceae</taxon>
        <taxon>Carduoideae</taxon>
        <taxon>Cardueae</taxon>
        <taxon>Arctiinae</taxon>
        <taxon>Arctium</taxon>
    </lineage>
</organism>
<accession>A0ACB8ZLF7</accession>